<dbReference type="PANTHER" id="PTHR21240">
    <property type="entry name" value="2-AMINO-3-CARBOXYLMUCONATE-6-SEMIALDEHYDE DECARBOXYLASE"/>
    <property type="match status" value="1"/>
</dbReference>
<dbReference type="GO" id="GO:0016787">
    <property type="term" value="F:hydrolase activity"/>
    <property type="evidence" value="ECO:0007669"/>
    <property type="project" value="UniProtKB-KW"/>
</dbReference>
<dbReference type="InterPro" id="IPR032465">
    <property type="entry name" value="ACMSD"/>
</dbReference>
<sequence>MRLDVFSHVYPQRFYDRMQQVLPDGGARARLLYGVPSLHDMDRRFRLMDQFDDYAQIVCMSGPPIESMGGPALACDLARCANDEMAELVARHADRFPGFVAALPMNDEAGLLREAERAIRDLGAVGVQVYTHVQGRPLTAPATLGLFALMAELDRPIWLHPDREASHADYTAESKSHYEIWFAIGWPHETSVAMAHIALSGLFDRHPGLKVIAHQMGGTIPYLEGRVTNVWERLGARTTDEDYRSLRQAMTRRPVDYFRMFYADTVGAIGQPPVECCLDFFGPGHMLFATDAPFGPDQGAGYIRSAIAAVEGLELTAAQRHDIFEGNARRLLKLGEIG</sequence>
<evidence type="ECO:0000313" key="3">
    <source>
        <dbReference type="EMBL" id="VCU71188.1"/>
    </source>
</evidence>
<dbReference type="SUPFAM" id="SSF51556">
    <property type="entry name" value="Metallo-dependent hydrolases"/>
    <property type="match status" value="1"/>
</dbReference>
<dbReference type="PANTHER" id="PTHR21240:SF28">
    <property type="entry name" value="ISO-OROTATE DECARBOXYLASE (EUROFUNG)"/>
    <property type="match status" value="1"/>
</dbReference>
<dbReference type="GO" id="GO:0005737">
    <property type="term" value="C:cytoplasm"/>
    <property type="evidence" value="ECO:0007669"/>
    <property type="project" value="TreeGrafter"/>
</dbReference>
<name>A0A3P4B6A3_9BURK</name>
<dbReference type="InterPro" id="IPR032466">
    <property type="entry name" value="Metal_Hydrolase"/>
</dbReference>
<evidence type="ECO:0000256" key="1">
    <source>
        <dbReference type="ARBA" id="ARBA00023239"/>
    </source>
</evidence>
<dbReference type="EMBL" id="UWPJ01000025">
    <property type="protein sequence ID" value="VCU71188.1"/>
    <property type="molecule type" value="Genomic_DNA"/>
</dbReference>
<evidence type="ECO:0000313" key="4">
    <source>
        <dbReference type="Proteomes" id="UP000277294"/>
    </source>
</evidence>
<dbReference type="GO" id="GO:0019748">
    <property type="term" value="P:secondary metabolic process"/>
    <property type="evidence" value="ECO:0007669"/>
    <property type="project" value="TreeGrafter"/>
</dbReference>
<dbReference type="OrthoDB" id="8673173at2"/>
<accession>A0A3P4B6A3</accession>
<gene>
    <name evidence="3" type="ORF">PIGHUM_03269</name>
</gene>
<organism evidence="3 4">
    <name type="scientific">Pigmentiphaga humi</name>
    <dbReference type="NCBI Taxonomy" id="2478468"/>
    <lineage>
        <taxon>Bacteria</taxon>
        <taxon>Pseudomonadati</taxon>
        <taxon>Pseudomonadota</taxon>
        <taxon>Betaproteobacteria</taxon>
        <taxon>Burkholderiales</taxon>
        <taxon>Alcaligenaceae</taxon>
        <taxon>Pigmentiphaga</taxon>
    </lineage>
</organism>
<reference evidence="3 4" key="1">
    <citation type="submission" date="2018-10" db="EMBL/GenBank/DDBJ databases">
        <authorList>
            <person name="Criscuolo A."/>
        </authorList>
    </citation>
    <scope>NUCLEOTIDE SEQUENCE [LARGE SCALE GENOMIC DNA]</scope>
    <source>
        <strain evidence="3">DnA1</strain>
    </source>
</reference>
<dbReference type="GO" id="GO:0016831">
    <property type="term" value="F:carboxy-lyase activity"/>
    <property type="evidence" value="ECO:0007669"/>
    <property type="project" value="InterPro"/>
</dbReference>
<keyword evidence="3" id="KW-0378">Hydrolase</keyword>
<dbReference type="Pfam" id="PF04909">
    <property type="entry name" value="Amidohydro_2"/>
    <property type="match status" value="1"/>
</dbReference>
<dbReference type="AlphaFoldDB" id="A0A3P4B6A3"/>
<proteinExistence type="predicted"/>
<dbReference type="RefSeq" id="WP_124080646.1">
    <property type="nucleotide sequence ID" value="NZ_UWPJ01000025.1"/>
</dbReference>
<dbReference type="Gene3D" id="3.20.20.140">
    <property type="entry name" value="Metal-dependent hydrolases"/>
    <property type="match status" value="1"/>
</dbReference>
<dbReference type="InterPro" id="IPR006680">
    <property type="entry name" value="Amidohydro-rel"/>
</dbReference>
<evidence type="ECO:0000259" key="2">
    <source>
        <dbReference type="Pfam" id="PF04909"/>
    </source>
</evidence>
<dbReference type="Proteomes" id="UP000277294">
    <property type="component" value="Unassembled WGS sequence"/>
</dbReference>
<keyword evidence="4" id="KW-1185">Reference proteome</keyword>
<feature type="domain" description="Amidohydrolase-related" evidence="2">
    <location>
        <begin position="70"/>
        <end position="334"/>
    </location>
</feature>
<keyword evidence="1" id="KW-0456">Lyase</keyword>
<protein>
    <submittedName>
        <fullName evidence="3">Amidohydrolase</fullName>
    </submittedName>
</protein>